<dbReference type="EMBL" id="JTDF01003030">
    <property type="protein sequence ID" value="KAF8568188.1"/>
    <property type="molecule type" value="Genomic_DNA"/>
</dbReference>
<keyword evidence="3" id="KW-1185">Reference proteome</keyword>
<dbReference type="PANTHER" id="PTHR21512:SF5">
    <property type="entry name" value="TRAFFICKING PROTEIN PARTICLE COMPLEX SUBUNIT 9"/>
    <property type="match status" value="1"/>
</dbReference>
<name>A0A8T0DMG5_9TREM</name>
<evidence type="ECO:0000313" key="2">
    <source>
        <dbReference type="EMBL" id="KAF8568188.1"/>
    </source>
</evidence>
<dbReference type="Proteomes" id="UP000699462">
    <property type="component" value="Unassembled WGS sequence"/>
</dbReference>
<comment type="caution">
    <text evidence="2">The sequence shown here is derived from an EMBL/GenBank/DDBJ whole genome shotgun (WGS) entry which is preliminary data.</text>
</comment>
<accession>A0A8T0DMG5</accession>
<evidence type="ECO:0000313" key="3">
    <source>
        <dbReference type="Proteomes" id="UP000699462"/>
    </source>
</evidence>
<dbReference type="OrthoDB" id="6256374at2759"/>
<evidence type="ECO:0000256" key="1">
    <source>
        <dbReference type="SAM" id="MobiDB-lite"/>
    </source>
</evidence>
<dbReference type="GO" id="GO:0005802">
    <property type="term" value="C:trans-Golgi network"/>
    <property type="evidence" value="ECO:0007669"/>
    <property type="project" value="TreeGrafter"/>
</dbReference>
<organism evidence="2 3">
    <name type="scientific">Paragonimus westermani</name>
    <dbReference type="NCBI Taxonomy" id="34504"/>
    <lineage>
        <taxon>Eukaryota</taxon>
        <taxon>Metazoa</taxon>
        <taxon>Spiralia</taxon>
        <taxon>Lophotrochozoa</taxon>
        <taxon>Platyhelminthes</taxon>
        <taxon>Trematoda</taxon>
        <taxon>Digenea</taxon>
        <taxon>Plagiorchiida</taxon>
        <taxon>Troglotremata</taxon>
        <taxon>Troglotrematidae</taxon>
        <taxon>Paragonimus</taxon>
    </lineage>
</organism>
<feature type="region of interest" description="Disordered" evidence="1">
    <location>
        <begin position="704"/>
        <end position="727"/>
    </location>
</feature>
<sequence length="968" mass="107146">MFTVDYHQQLADHGKVLVLVKNFEPACKAELFHQTFVSIASHHALIYPKQSVSRLTNLHFNRVRNESLMDLPSDIHSDMSSNNMVRDQPIWMRYVRDLCSFNTAWASFQSHRAVLGLIGFCCCTNQDQMVPAIQAYLQQKALISETPINGRFFILIPAMDQTNSTLSIEEANEIILAECKKLPQSLLLTTDEILAHPAEQVFNTDILSLRQSSCDLPSLDSTDPSNLANLTSFQTQSTSSHAAILNPRLVGALTELASNIYRSLEKLVLTQDPKSAKISALSNIDISDNDSSESGIGGLSLPVDTATSKSTESGSSDEHRFTSKPYTGSVIADGLGTSPVQTDSGSVLLFTVVIIIKVFSVAIWFPQNNFRPLTKSLSLCLSLIFPFSFKLFGVNKHRKLTAQRNKHLGDVCLQMGELDLAQFYYETALQLLRPLMVHLWIAGAMEGLCAVAVARYTYRSKTADLLNSTRRSLRHKALANGASEKAVSKSTDFSTGPDVASQKAKQTSSHFTSTDLCGNALEALEMYKKAQIDVGLLEETAFKVAHLLVSEKQTTKACELLDSLHVGTFDDRIDMTINQAKRLSALVGLYRDLGYVRRASLVAWQAFGQNIKLPTVNEFDILFTSLYVNVISSASLNESESYGIDLPSRDTDKSHSQTKRAVTPTTLLRKPAIPTSLSPVVRQHRSVWYPGSTGSTQLRANRSTTGANRYKRAGRNPRPNKSSIVPEHSDFHPIGWSQLQAAVLWQIVESYKMEVKFDDATEISWDRGLQLIGFIFSLLDAWPCQLNKTQCANFMEDVCRLAVFRSPDQPRIAPNTIFPFKTDMSGNVARYVRSRQGVQITMAQNDEVESLQERPMALRQLVDLIEIPVHQLPAFQSICLLPLPAYLLPNELSKEGLASAVPLSSLSPSSDCSDLKLAETSFLANTGTRPARLFEYAPTDSETLGIGSFRSESIVFTSGNFEIRLLAS</sequence>
<protein>
    <submittedName>
        <fullName evidence="2">Uncharacterized protein</fullName>
    </submittedName>
</protein>
<proteinExistence type="predicted"/>
<dbReference type="PANTHER" id="PTHR21512">
    <property type="entry name" value="TRAFFICKING PROTEIN PARTICLE COMPLEX SUBUNIT 9"/>
    <property type="match status" value="1"/>
</dbReference>
<gene>
    <name evidence="2" type="ORF">P879_06113</name>
</gene>
<dbReference type="InterPro" id="IPR013935">
    <property type="entry name" value="Trs120_TRAPPC9"/>
</dbReference>
<dbReference type="AlphaFoldDB" id="A0A8T0DMG5"/>
<reference evidence="2 3" key="1">
    <citation type="submission" date="2019-07" db="EMBL/GenBank/DDBJ databases">
        <title>Annotation for the trematode Paragonimus westermani.</title>
        <authorList>
            <person name="Choi Y.-J."/>
        </authorList>
    </citation>
    <scope>NUCLEOTIDE SEQUENCE [LARGE SCALE GENOMIC DNA]</scope>
    <source>
        <strain evidence="2">180907_Pwestermani</strain>
    </source>
</reference>